<accession>D3E027</accession>
<dbReference type="InterPro" id="IPR042099">
    <property type="entry name" value="ANL_N_sf"/>
</dbReference>
<dbReference type="Pfam" id="PF13193">
    <property type="entry name" value="AMP-binding_C"/>
    <property type="match status" value="3"/>
</dbReference>
<dbReference type="Pfam" id="PF00501">
    <property type="entry name" value="AMP-binding"/>
    <property type="match status" value="4"/>
</dbReference>
<dbReference type="PDB" id="6VTZ">
    <property type="method" value="X-ray"/>
    <property type="resolution" value="2.65 A"/>
    <property type="chains" value="A=3701-4187"/>
</dbReference>
<evidence type="ECO:0000256" key="2">
    <source>
        <dbReference type="ARBA" id="ARBA00022553"/>
    </source>
</evidence>
<dbReference type="GeneID" id="8769991"/>
<dbReference type="Gene3D" id="3.40.50.720">
    <property type="entry name" value="NAD(P)-binding Rossmann-like Domain"/>
    <property type="match status" value="1"/>
</dbReference>
<dbReference type="PDBsum" id="6VTZ"/>
<feature type="domain" description="Carrier" evidence="4">
    <location>
        <begin position="3707"/>
        <end position="3781"/>
    </location>
</feature>
<dbReference type="Gene3D" id="1.10.1200.10">
    <property type="entry name" value="ACP-like"/>
    <property type="match status" value="4"/>
</dbReference>
<feature type="domain" description="Carrier" evidence="4">
    <location>
        <begin position="702"/>
        <end position="777"/>
    </location>
</feature>
<organism evidence="5 6">
    <name type="scientific">Methanobrevibacter ruminantium (strain ATCC 35063 / DSM 1093 / JCM 13430 / OCM 146 / M1)</name>
    <name type="common">Methanobacterium ruminantium</name>
    <dbReference type="NCBI Taxonomy" id="634498"/>
    <lineage>
        <taxon>Archaea</taxon>
        <taxon>Methanobacteriati</taxon>
        <taxon>Methanobacteriota</taxon>
        <taxon>Methanomada group</taxon>
        <taxon>Methanobacteria</taxon>
        <taxon>Methanobacteriales</taxon>
        <taxon>Methanobacteriaceae</taxon>
        <taxon>Methanobrevibacter</taxon>
    </lineage>
</organism>
<dbReference type="PANTHER" id="PTHR45527">
    <property type="entry name" value="NONRIBOSOMAL PEPTIDE SYNTHETASE"/>
    <property type="match status" value="1"/>
</dbReference>
<evidence type="ECO:0000313" key="6">
    <source>
        <dbReference type="Proteomes" id="UP000008680"/>
    </source>
</evidence>
<dbReference type="HOGENOM" id="CLU_000022_0_12_2"/>
<dbReference type="NCBIfam" id="TIGR01733">
    <property type="entry name" value="AA-adenyl-dom"/>
    <property type="match status" value="4"/>
</dbReference>
<dbReference type="PDB" id="6VTJ">
    <property type="method" value="X-ray"/>
    <property type="resolution" value="1.95 A"/>
    <property type="chains" value="A=3701-4187"/>
</dbReference>
<dbReference type="EMBL" id="CP001719">
    <property type="protein sequence ID" value="ADC46203.1"/>
    <property type="molecule type" value="Genomic_DNA"/>
</dbReference>
<protein>
    <submittedName>
        <fullName evidence="5">Non-ribosomal peptide synthetase</fullName>
    </submittedName>
</protein>
<dbReference type="PANTHER" id="PTHR45527:SF1">
    <property type="entry name" value="FATTY ACID SYNTHASE"/>
    <property type="match status" value="1"/>
</dbReference>
<feature type="domain" description="Carrier" evidence="4">
    <location>
        <begin position="1700"/>
        <end position="1775"/>
    </location>
</feature>
<dbReference type="eggNOG" id="arCOG01369">
    <property type="taxonomic scope" value="Archaea"/>
</dbReference>
<dbReference type="InterPro" id="IPR010080">
    <property type="entry name" value="Thioester_reductase-like_dom"/>
</dbReference>
<dbReference type="SMR" id="D3E027"/>
<dbReference type="Pfam" id="PF00668">
    <property type="entry name" value="Condensation"/>
    <property type="match status" value="3"/>
</dbReference>
<dbReference type="NCBIfam" id="NF003417">
    <property type="entry name" value="PRK04813.1"/>
    <property type="match status" value="4"/>
</dbReference>
<dbReference type="OrthoDB" id="193284at2157"/>
<dbReference type="InterPro" id="IPR010071">
    <property type="entry name" value="AA_adenyl_dom"/>
</dbReference>
<dbReference type="eggNOG" id="arCOG05176">
    <property type="taxonomic scope" value="Archaea"/>
</dbReference>
<dbReference type="PROSITE" id="PS00455">
    <property type="entry name" value="AMP_BINDING"/>
    <property type="match status" value="4"/>
</dbReference>
<dbReference type="GO" id="GO:0016874">
    <property type="term" value="F:ligase activity"/>
    <property type="evidence" value="ECO:0007669"/>
    <property type="project" value="UniProtKB-KW"/>
</dbReference>
<gene>
    <name evidence="5" type="ordered locus">mru_0351</name>
</gene>
<dbReference type="KEGG" id="mru:mru_0351"/>
<keyword evidence="2" id="KW-0597">Phosphoprotein</keyword>
<dbReference type="Proteomes" id="UP000008680">
    <property type="component" value="Chromosome"/>
</dbReference>
<evidence type="ECO:0000256" key="3">
    <source>
        <dbReference type="ARBA" id="ARBA00022598"/>
    </source>
</evidence>
<sequence length="4187" mass="476013">MNDKTNDFFSEYLSGLCLDFDESTLIAPNKNGEKEKCIIEKSEYEIKKDNLVGFAKSNSISINELILASLTLTLNKFNFSNETLIFNQNNVPFAAKFENRQISIREFLEKIHENYIKTLEFDEYFDKDDLPLNPEFYFTFDEDLKSDAEYSNYLSIVENDETVSLFLSYNDELYTKEFINLFISSLEKILEEIATSDIDKTNICDIAIVGENEDLIFTEVEMPLIHRRFEKQAVEKGDEIALVASDATLTYKQLDEKANVIANALIAKGVKPKSNVLVMLSRDSNLIASILGILKAGCAFIPIDPEYPQERINYIYENSQADYIIANESGEKSLDIEELLKDGNSDDPELDVDPDDLAYMIYTSGSTGNPKGVMISHKNICNQASNPKSTYESLLCITTISFDVSVDDILTSLSNGLKLVLADDVQIKNIPALIKLIDENKPEILEITPSRMGSYLEVKEFCNVISCFKCIFIGGEKFSSKVYEDLRKYSDAVVYNSYGPTETTITSNNKAVTDVNDLTVGLPHINYVTDVRDIDGKLVPDGVMGELYIGGTGVGKGYYNMPEKTAEVFLTINNIPYYRSGDYAIKLPNGEIDIKGRIDNQIKLRGLRIEIGEIESNVGKYPNIKQAVVVIKEINDNEHLCAYYTADEEIDSDDLKEFLKDRLTRYMVPTVFMQLDEMPQTPNGKTDLKQLPVPQLKLSFTLPESETEIILHEIASSISKTKEFGTTDDLYAIGFTSLTLMKLNARIYEEMGVNLDIISLLNDPTIKNIAKEIENNDILDLNGVIESSKDMVYYPLTENQMGIYYECIQSGELAQYNLPSVIRFGSEIDADRLHDAIIKTIEAYPYLKTRIVLEKGKVMLKRDDSIDIDDIPIINVDSISDEQIEKENLKLFDLHNDQLFRFKIYKTPSETILFSDVHHIISDGESLDKLFTNISNAYQGIEIEKETINGYINSIIESENENSEKYELSRKFFQDKLTQEIDSTVLTPNLNGNFEEGILKSISKNIDSELVNRFCSENRITPNVLFMAVTMLNLNKYTFNDKTLITTIFNGRSNSSYINTQALLVKTLPIVSINDDRTLSFKEYLSSVNDIWMETINHSDYPYTKISEEFGLKPEFFYAYNNLDAEEIAIDGKTYKVKYLKSLEVNYKISLEVNETWDNIELFLEYNDQLYSADYIDTFLNCIIDVINQLIESDIEELSIGEIELGKGIETPLSFTPVDMPILHKRFEKQVTDKGDETALVASDATLTYRQLDEKANVIANALIKRGVKPKSNVLVMLSRDSNLIASILGILKAGCAFIPIDPEYPQERINYIYENSQADYIIANESGEKSLDIEELLKEGDFENPDVDVGPDDLVYMIYTSGSTGNPKGVMISHENICNQVSNPKSSYDSLLCITTISFDVSVDDILTSLSNGLKLILADDVQIKNIPALIRLIDENKPEILDSTPSRLASYLEVKEFCNVISCLKCIFIGGEKFSAKVYEDLRKYSDAVVYNSYGPTETTITSNNKAVTDVNDLTVGLPHINYVTDVRDIDGKLLPNGVMGELYIGGTGVGKGYYNLPEKTQEVFLTIDGIPYYRSGDYAIQLPNGEIDIKGRIDNQIKLRGLRIEIGEIETNIGQYPDIRQAVVVIKEINNNDHLCAYYTADEEIDTENLKEFLKDRLTRYMVPTVFMQLDEMPQTPNGKTDLKQLPEPQLKLALVMPESETEERLYDIVSSLVDADEFGITDDLYAIGFTSLTLMKLNSIVYEQMGANLDISILFNEPTVKNFAIEIDNSFEKDSGLEELIESAKGLEYYPLTENQLGIYYECMQNPDVIKYTMPTTVRFDSDLDANRLKQAVIDTIEAHPYIKTRIVNNDGELRQKRCDDVAIDDIEIVKVDSISDEDIVRNDVGPISIEDSQLFKFKIYETPDEIVLFSDFHHIITDGVSQNNLFRDIADIYENREISEEIIDGYIYSLLEKEAENSEIYQSAEAFFDDKLTQGIESTVLTPDLNGNPDEGKIKNLSYAFDSELINEFCNDNSISKNALFMAGTILNLNKFTFSDKTLITTIFNGRSSPSYFNTQGFLVKTVPFIINNENRQASLRDFIKSIDQSWKDTLTNSAYPYIKIAEKYQLKPEFFYAYHEFLESDEMMINGKEYIPQELAGVDMVTVESKINLAVYDNGDEFNLILEYNDQLYSEDYVKTFIESLKSILVQFLENDMDNYRICDVKLKDDEEVHEFVDVEIPFIHKRFEKQVDEAPEKIALIASDGSWTYGELNQKANRVANALINKGIKANSNVLVMLPRDSNLISAILGVLKAGCAFIPIDINYPRGRIDYIFENSQADYLIADRGIENSIDINELLQEENASNPQVEIDPDDLAYMIYTSGSTGNPKGVMTSHMNITNLFSKDEGSVIYNAYSKMKRTLALSTVSFDAFLLDFMPLTFGLEVVLANDSEIKNIKELAELVKREKPDSLTFSAPSRFKQYLEYEEFAKQVPDFRYIGLGGEMVPQDLISRLLEYPNLELYNIYGPTETTVTCNTHKLSDAENITVGRALHNCITEVRDIDGKLVPNGVMGELYIGGKGVSRGYYNMEEKTKEVFLSINDIPYYRSGDYAIELPNGDLVIKGRIDNQIKLRGLRIELGEIESNIARFPHMKQIVVVIKEINNAEHLCAYFTADEEIDIKLLKRYLGNKLTEYMVPTVFMQLDEMPISPNGKTDIKRLPKPKLNLDYVEAEGETEEKLVELVSSIANTTNFGTTDNLYELGFSSLTLMKLNSMIFNEMNVNIDITSLFTNPTIKSLADKIDNNIEFEIDIDEIIETAKDMDYFPLTSNQMGIYYECMQTEKIKYTMPYAIRFESSIDPYKLKDAVIRTVDAHPYLKTRIINTDDGKILQKRCDDVEIEEIEIVEIDSISNRQIMDRDIKPIPLDDNQLLRFKIYKTPTETILFADFHHIITDGVSQGIFFNDLAKAYNNEEIEAEKIDGYEYSLIEEKISLSEVSENFFKKQFSQGIESTVLTPNMNGNPDIGNIKLISDQVGSSFVRHFCKDYSISPNVLFMGATLLCLNKFTFSGKSLITTIFNGRSNSNYDNTQGMLVKTLPIIVNAENRDMMVEDYIKLVDKAWKDALTHSNYPYTKLAEDYQLKPEFFYAFHESLKSKVELDGRTYEAIDLDGTVSTDYKINLDIFDDGEFITLYLEYNDQIYTEEYVNQFIRSIKYILFQFFVHDMDKLRIRDIELVEGEIPEFEEIDTPIIHKRFEKQVVEKPGDVALVASDATLTYGDLNEKSNRIANALIRRGVKPRSNILIMLKRDSNLIASILGVLKAGCAYVPIDPEYPSERINYIYENSQADYIISYETSENSLNVYELLEEEIVVNPNVEVLPDDLAYMIYTSGSTGNPKGVMISHKNICNQAQNPKSTYDSLLCITTISFDVSVDDILTSLSNGLKLILADDVQIKTLPELIKLIDENKPEALEITPSRIGSYLELEEFCNVISCLKCIFLGGEQFSAKVYEDLRKYSDAVVYNSYGPTETTITSNNKAVTDVNDLTVGPPLKNYVTDVRDIDGKLVPNGVMGELYIGGMSVGKGYYNMPEKTEKVFLTINGIPYYRSGDYAIQLPNGEIDIKGRIDNQIKLRGLRIEIGEIESNIGKYQDIRQAVVVIKEINNVDHLCAYYTANCEIDSDDLKEFLKDRLTNYMIPTVFVQLDEMPQTPNGKTDIKRLPQPKVELNYVAPKTRLEHEICAIFSSILNIETVGVEDNFFEIGGTSLIASKLIIELLKQGYSVRYDDIFRNKTPRALAKLLSGEDIGEEDLDLTDDIIKNYNYGEINELLQENTWENFFDGENLELGNVLLTGATGFLGIHILYEFIKSEEGKIYCMLRKGKFDSCQERLIDVMNDYFDEDFTDLVGSRIIPIEGDITEIDDFKQLEDEPIDTVINSAALVKHYTADDYIFRVNVDGVINGLKFAQTRNNIKYVQISTISVLSSYSLNEEAYPNQEYDERTLYYEQDLENKYVCSKFLAERAVLQAATKGLPVKIIRVGNLMSRYSDGVFQKNYDTNAFLNNIKTIKKLGAMNPAMASEKVDMSQIDYVAKGILALSKTPEKSRVFHCMNNHYISHRDIVDALNTYGYGIEEVDFEEFKQIYEQNMNENIQGIITADFSIDDFDEEDDFEENVEIEQTVDILHSLGFDWPEADEEYLKRLFDYLNKFDYFE</sequence>
<dbReference type="CDD" id="cd05930">
    <property type="entry name" value="A_NRPS"/>
    <property type="match status" value="4"/>
</dbReference>
<feature type="binding site" evidence="7">
    <location>
        <position position="3918"/>
    </location>
    <ligand>
        <name>(R)-4'-phosphopantetheine</name>
        <dbReference type="ChEBI" id="CHEBI:61723"/>
    </ligand>
</feature>
<dbReference type="Gene3D" id="3.30.300.30">
    <property type="match status" value="4"/>
</dbReference>
<dbReference type="GO" id="GO:0005737">
    <property type="term" value="C:cytoplasm"/>
    <property type="evidence" value="ECO:0007669"/>
    <property type="project" value="TreeGrafter"/>
</dbReference>
<evidence type="ECO:0007829" key="7">
    <source>
        <dbReference type="PDB" id="6VTJ"/>
    </source>
</evidence>
<dbReference type="GO" id="GO:0031177">
    <property type="term" value="F:phosphopantetheine binding"/>
    <property type="evidence" value="ECO:0007669"/>
    <property type="project" value="TreeGrafter"/>
</dbReference>
<dbReference type="InterPro" id="IPR001242">
    <property type="entry name" value="Condensation_dom"/>
</dbReference>
<name>D3E027_METRM</name>
<dbReference type="STRING" id="634498.mru_0351"/>
<dbReference type="GO" id="GO:0044550">
    <property type="term" value="P:secondary metabolite biosynthetic process"/>
    <property type="evidence" value="ECO:0007669"/>
    <property type="project" value="TreeGrafter"/>
</dbReference>
<dbReference type="InterPro" id="IPR036291">
    <property type="entry name" value="NAD(P)-bd_dom_sf"/>
</dbReference>
<feature type="binding site" evidence="7">
    <location>
        <position position="4034"/>
    </location>
    <ligand>
        <name>(R)-4'-phosphopantetheine</name>
        <dbReference type="ChEBI" id="CHEBI:61723"/>
    </ligand>
</feature>
<dbReference type="InterPro" id="IPR009081">
    <property type="entry name" value="PP-bd_ACP"/>
</dbReference>
<dbReference type="InterPro" id="IPR023213">
    <property type="entry name" value="CAT-like_dom_sf"/>
</dbReference>
<reference evidence="5 6" key="1">
    <citation type="journal article" date="2010" name="PLoS ONE">
        <title>The genome sequence of the rumen methanogen Methanobrevibacter ruminantium reveals new possibilities for controlling ruminant methane emissions.</title>
        <authorList>
            <person name="Leahy S.C."/>
            <person name="Kelly W.J."/>
            <person name="Altermann E."/>
            <person name="Ronimus R.S."/>
            <person name="Yeoman C.J."/>
            <person name="Pacheco D.M."/>
            <person name="Li D."/>
            <person name="Kong Z."/>
            <person name="McTavish S."/>
            <person name="Sang C."/>
            <person name="Lambie S.C."/>
            <person name="Janssen P.H."/>
            <person name="Dey D."/>
            <person name="Attwood G.T."/>
        </authorList>
    </citation>
    <scope>NUCLEOTIDE SEQUENCE [LARGE SCALE GENOMIC DNA]</scope>
    <source>
        <strain evidence="6">ATCC 35063 / DSM 1093 / JCM 13430 / OCM 146 / M1</strain>
    </source>
</reference>
<dbReference type="FunFam" id="3.40.50.980:FF:000001">
    <property type="entry name" value="Non-ribosomal peptide synthetase"/>
    <property type="match status" value="4"/>
</dbReference>
<dbReference type="PDBsum" id="6VTJ"/>
<feature type="binding site" evidence="7">
    <location>
        <position position="3919"/>
    </location>
    <ligand>
        <name>(R)-4'-phosphopantetheine</name>
        <dbReference type="ChEBI" id="CHEBI:61723"/>
    </ligand>
</feature>
<dbReference type="Pfam" id="PF00550">
    <property type="entry name" value="PP-binding"/>
    <property type="match status" value="4"/>
</dbReference>
<dbReference type="Pfam" id="PF07993">
    <property type="entry name" value="NAD_binding_4"/>
    <property type="match status" value="1"/>
</dbReference>
<evidence type="ECO:0007829" key="8">
    <source>
        <dbReference type="PDB" id="6VTZ"/>
    </source>
</evidence>
<dbReference type="eggNOG" id="arCOG00856">
    <property type="taxonomic scope" value="Archaea"/>
</dbReference>
<dbReference type="Gene3D" id="3.30.559.10">
    <property type="entry name" value="Chloramphenicol acetyltransferase-like domain"/>
    <property type="match status" value="3"/>
</dbReference>
<keyword evidence="3" id="KW-0436">Ligase</keyword>
<dbReference type="InterPro" id="IPR045851">
    <property type="entry name" value="AMP-bd_C_sf"/>
</dbReference>
<feature type="domain" description="Carrier" evidence="4">
    <location>
        <begin position="2711"/>
        <end position="2786"/>
    </location>
</feature>
<dbReference type="InterPro" id="IPR025110">
    <property type="entry name" value="AMP-bd_C"/>
</dbReference>
<dbReference type="SUPFAM" id="SSF52777">
    <property type="entry name" value="CoA-dependent acyltransferases"/>
    <property type="match status" value="7"/>
</dbReference>
<dbReference type="CDD" id="cd05235">
    <property type="entry name" value="SDR_e1"/>
    <property type="match status" value="1"/>
</dbReference>
<evidence type="ECO:0000313" key="5">
    <source>
        <dbReference type="EMBL" id="ADC46203.1"/>
    </source>
</evidence>
<dbReference type="SUPFAM" id="SSF56801">
    <property type="entry name" value="Acetyl-CoA synthetase-like"/>
    <property type="match status" value="4"/>
</dbReference>
<dbReference type="RefSeq" id="WP_012955159.1">
    <property type="nucleotide sequence ID" value="NC_013790.1"/>
</dbReference>
<feature type="binding site" evidence="7">
    <location>
        <position position="4032"/>
    </location>
    <ligand>
        <name>(R)-4'-phosphopantetheine</name>
        <dbReference type="ChEBI" id="CHEBI:61723"/>
    </ligand>
</feature>
<dbReference type="SUPFAM" id="SSF47336">
    <property type="entry name" value="ACP-like"/>
    <property type="match status" value="4"/>
</dbReference>
<proteinExistence type="evidence at protein level"/>
<dbReference type="PATRIC" id="fig|634498.28.peg.356"/>
<dbReference type="InterPro" id="IPR020845">
    <property type="entry name" value="AMP-binding_CS"/>
</dbReference>
<keyword evidence="1" id="KW-0596">Phosphopantetheine</keyword>
<keyword evidence="7 8" id="KW-0002">3D-structure</keyword>
<dbReference type="InterPro" id="IPR036736">
    <property type="entry name" value="ACP-like_sf"/>
</dbReference>
<dbReference type="Gene3D" id="3.40.50.12780">
    <property type="entry name" value="N-terminal domain of ligase-like"/>
    <property type="match status" value="4"/>
</dbReference>
<keyword evidence="6" id="KW-1185">Reference proteome</keyword>
<dbReference type="InterPro" id="IPR013120">
    <property type="entry name" value="FAR_NAD-bd"/>
</dbReference>
<dbReference type="Gene3D" id="3.30.559.30">
    <property type="entry name" value="Nonribosomal peptide synthetase, condensation domain"/>
    <property type="match status" value="3"/>
</dbReference>
<feature type="binding site" evidence="7">
    <location>
        <position position="3917"/>
    </location>
    <ligand>
        <name>(R)-4'-phosphopantetheine</name>
        <dbReference type="ChEBI" id="CHEBI:61723"/>
    </ligand>
</feature>
<dbReference type="InterPro" id="IPR000873">
    <property type="entry name" value="AMP-dep_synth/lig_dom"/>
</dbReference>
<dbReference type="PROSITE" id="PS50075">
    <property type="entry name" value="CARRIER"/>
    <property type="match status" value="4"/>
</dbReference>
<evidence type="ECO:0000259" key="4">
    <source>
        <dbReference type="PROSITE" id="PS50075"/>
    </source>
</evidence>
<reference evidence="7 8" key="2">
    <citation type="journal article" date="2021" name="J. Biol. Chem.">
        <title>Structural characterization of a PCP-R didomain from an archaeal nonribosomal peptide synthetase reveals novel interdomain interactions.</title>
        <authorList>
            <person name="Deshpande S."/>
            <person name="Altermann E."/>
            <person name="Sarojini V."/>
            <person name="Lott J.S."/>
            <person name="Lee T.V."/>
        </authorList>
    </citation>
    <scope>X-RAY CRYSTALLOGRAPHY (1.95 ANGSTROMS) OF 3701-4187 IN COMPLEX WITH (R)-4'-PHOSPHOPANTETHEINE</scope>
</reference>
<feature type="binding site" evidence="7">
    <location>
        <position position="3742"/>
    </location>
    <ligand>
        <name>(R)-4'-phosphopantetheine</name>
        <dbReference type="ChEBI" id="CHEBI:61723"/>
        <note>covalent</note>
    </ligand>
</feature>
<evidence type="ECO:0000256" key="1">
    <source>
        <dbReference type="ARBA" id="ARBA00022450"/>
    </source>
</evidence>
<dbReference type="SUPFAM" id="SSF51735">
    <property type="entry name" value="NAD(P)-binding Rossmann-fold domains"/>
    <property type="match status" value="1"/>
</dbReference>
<dbReference type="GO" id="GO:0043041">
    <property type="term" value="P:amino acid activation for nonribosomal peptide biosynthetic process"/>
    <property type="evidence" value="ECO:0007669"/>
    <property type="project" value="TreeGrafter"/>
</dbReference>